<dbReference type="Proteomes" id="UP000178017">
    <property type="component" value="Unassembled WGS sequence"/>
</dbReference>
<proteinExistence type="predicted"/>
<reference evidence="2 3" key="1">
    <citation type="journal article" date="2016" name="Nat. Commun.">
        <title>Thousands of microbial genomes shed light on interconnected biogeochemical processes in an aquifer system.</title>
        <authorList>
            <person name="Anantharaman K."/>
            <person name="Brown C.T."/>
            <person name="Hug L.A."/>
            <person name="Sharon I."/>
            <person name="Castelle C.J."/>
            <person name="Probst A.J."/>
            <person name="Thomas B.C."/>
            <person name="Singh A."/>
            <person name="Wilkins M.J."/>
            <person name="Karaoz U."/>
            <person name="Brodie E.L."/>
            <person name="Williams K.H."/>
            <person name="Hubbard S.S."/>
            <person name="Banfield J.F."/>
        </authorList>
    </citation>
    <scope>NUCLEOTIDE SEQUENCE [LARGE SCALE GENOMIC DNA]</scope>
</reference>
<keyword evidence="1" id="KW-1133">Transmembrane helix</keyword>
<keyword evidence="1" id="KW-0812">Transmembrane</keyword>
<evidence type="ECO:0000256" key="1">
    <source>
        <dbReference type="SAM" id="Phobius"/>
    </source>
</evidence>
<dbReference type="EMBL" id="MFDO01000003">
    <property type="protein sequence ID" value="OGE65869.1"/>
    <property type="molecule type" value="Genomic_DNA"/>
</dbReference>
<accession>A0A1F5MKN3</accession>
<dbReference type="AlphaFoldDB" id="A0A1F5MKN3"/>
<comment type="caution">
    <text evidence="2">The sequence shown here is derived from an EMBL/GenBank/DDBJ whole genome shotgun (WGS) entry which is preliminary data.</text>
</comment>
<gene>
    <name evidence="2" type="ORF">A3B49_02865</name>
</gene>
<organism evidence="2 3">
    <name type="scientific">Candidatus Daviesbacteria bacterium RIFCSPLOWO2_01_FULL_40_24</name>
    <dbReference type="NCBI Taxonomy" id="1797787"/>
    <lineage>
        <taxon>Bacteria</taxon>
        <taxon>Candidatus Daviesiibacteriota</taxon>
    </lineage>
</organism>
<evidence type="ECO:0000313" key="2">
    <source>
        <dbReference type="EMBL" id="OGE65869.1"/>
    </source>
</evidence>
<protein>
    <submittedName>
        <fullName evidence="2">Uncharacterized protein</fullName>
    </submittedName>
</protein>
<sequence>MLPELLYTQSLTLIFFLLVVIVLVVAFIHYYLQEKIHSHRPPNQLVHDHLRSTSFPHPVDDEVDDLEKYYKEHLEGVATNLQKRFDSDIETATESFVQYLADLRVKADQTQSILDTEKSATIKTIFTKMELTMANVVDHAVTQSIASIQLDLENSKQAVEDYTKKQLSVVDQNIIDLLERTLSLVLVKKLTLREQLDLVYEALEKAKAEGFLALPASKQDLPTPAPVQKEPTVK</sequence>
<feature type="transmembrane region" description="Helical" evidence="1">
    <location>
        <begin position="12"/>
        <end position="32"/>
    </location>
</feature>
<evidence type="ECO:0000313" key="3">
    <source>
        <dbReference type="Proteomes" id="UP000178017"/>
    </source>
</evidence>
<name>A0A1F5MKN3_9BACT</name>
<keyword evidence="1" id="KW-0472">Membrane</keyword>